<evidence type="ECO:0000256" key="3">
    <source>
        <dbReference type="ARBA" id="ARBA00022452"/>
    </source>
</evidence>
<dbReference type="InterPro" id="IPR012910">
    <property type="entry name" value="Plug_dom"/>
</dbReference>
<dbReference type="AlphaFoldDB" id="A0A099KTJ8"/>
<dbReference type="RefSeq" id="WP_033093357.1">
    <property type="nucleotide sequence ID" value="NZ_JQED01000015.1"/>
</dbReference>
<evidence type="ECO:0000259" key="11">
    <source>
        <dbReference type="Pfam" id="PF00593"/>
    </source>
</evidence>
<evidence type="ECO:0000313" key="14">
    <source>
        <dbReference type="Proteomes" id="UP000029843"/>
    </source>
</evidence>
<evidence type="ECO:0000256" key="6">
    <source>
        <dbReference type="ARBA" id="ARBA00023136"/>
    </source>
</evidence>
<keyword evidence="13" id="KW-0675">Receptor</keyword>
<evidence type="ECO:0000256" key="1">
    <source>
        <dbReference type="ARBA" id="ARBA00004571"/>
    </source>
</evidence>
<dbReference type="PANTHER" id="PTHR47234:SF2">
    <property type="entry name" value="TONB-DEPENDENT RECEPTOR"/>
    <property type="match status" value="1"/>
</dbReference>
<evidence type="ECO:0000313" key="13">
    <source>
        <dbReference type="EMBL" id="KGJ93152.1"/>
    </source>
</evidence>
<dbReference type="PANTHER" id="PTHR47234">
    <property type="match status" value="1"/>
</dbReference>
<dbReference type="Gene3D" id="2.170.130.10">
    <property type="entry name" value="TonB-dependent receptor, plug domain"/>
    <property type="match status" value="1"/>
</dbReference>
<dbReference type="InterPro" id="IPR037066">
    <property type="entry name" value="Plug_dom_sf"/>
</dbReference>
<dbReference type="InterPro" id="IPR039426">
    <property type="entry name" value="TonB-dep_rcpt-like"/>
</dbReference>
<proteinExistence type="inferred from homology"/>
<dbReference type="GO" id="GO:0009279">
    <property type="term" value="C:cell outer membrane"/>
    <property type="evidence" value="ECO:0007669"/>
    <property type="project" value="UniProtKB-SubCell"/>
</dbReference>
<keyword evidence="4 8" id="KW-0812">Transmembrane</keyword>
<dbReference type="InterPro" id="IPR036942">
    <property type="entry name" value="Beta-barrel_TonB_sf"/>
</dbReference>
<dbReference type="PROSITE" id="PS52016">
    <property type="entry name" value="TONB_DEPENDENT_REC_3"/>
    <property type="match status" value="1"/>
</dbReference>
<comment type="subcellular location">
    <subcellularLocation>
        <location evidence="1 8">Cell outer membrane</location>
        <topology evidence="1 8">Multi-pass membrane protein</topology>
    </subcellularLocation>
</comment>
<dbReference type="SUPFAM" id="SSF56935">
    <property type="entry name" value="Porins"/>
    <property type="match status" value="1"/>
</dbReference>
<dbReference type="OrthoDB" id="176248at2"/>
<accession>A0A099KTJ8</accession>
<dbReference type="Gene3D" id="2.40.170.20">
    <property type="entry name" value="TonB-dependent receptor, beta-barrel domain"/>
    <property type="match status" value="1"/>
</dbReference>
<keyword evidence="3 8" id="KW-1134">Transmembrane beta strand</keyword>
<dbReference type="Proteomes" id="UP000029843">
    <property type="component" value="Unassembled WGS sequence"/>
</dbReference>
<dbReference type="EMBL" id="JQED01000015">
    <property type="protein sequence ID" value="KGJ93152.1"/>
    <property type="molecule type" value="Genomic_DNA"/>
</dbReference>
<evidence type="ECO:0000256" key="5">
    <source>
        <dbReference type="ARBA" id="ARBA00023077"/>
    </source>
</evidence>
<organism evidence="13 14">
    <name type="scientific">Colwellia psychrerythraea</name>
    <name type="common">Vibrio psychroerythus</name>
    <dbReference type="NCBI Taxonomy" id="28229"/>
    <lineage>
        <taxon>Bacteria</taxon>
        <taxon>Pseudomonadati</taxon>
        <taxon>Pseudomonadota</taxon>
        <taxon>Gammaproteobacteria</taxon>
        <taxon>Alteromonadales</taxon>
        <taxon>Colwelliaceae</taxon>
        <taxon>Colwellia</taxon>
    </lineage>
</organism>
<keyword evidence="7 8" id="KW-0998">Cell outer membrane</keyword>
<keyword evidence="10" id="KW-0732">Signal</keyword>
<dbReference type="Pfam" id="PF07715">
    <property type="entry name" value="Plug"/>
    <property type="match status" value="1"/>
</dbReference>
<keyword evidence="6 8" id="KW-0472">Membrane</keyword>
<sequence length="969" mass="104389" precursor="true">MYNNSKVAKAIRLAMIVSASAAATISAPAFSAEAETEELESVERISVTGSRIKRAELSTPSPTLTIDAQELVRFGNPDLGSMLAELPALGATSTIIGNNNDGAEAGVSSVDLRRLGTKRTLVLINGKRHVAGSPGSAQVDLSTIPAALIDRVEVITGGASAIYGSDAVSGVVNVILKKDFDGLEFNLTGANSTESVGTENYTFNVLGGTDIADGRGNITFFAGIEDTTEVMSAAVRQWDNWGTVINPDNEGEEDGVFDKFRRPNVGSEMINDFGVMNPFSGDRFTFDKDGNRQDACTRGLDNSFAFGEMEAGCGDRGFFTEQYENYIPGVQRTTVGSTINYEITENINFFGDFKYTRADIQQQFQPSFRFGNIDINVADNAFLSDEARAELGGTGTASMAKFFGELGNRSSNHNRELFRFVGGFDGFFSLGETDLDYELFYVYGETSNNRVSENDLIPGNLAAGIDSVIDPDTGKAVCRSQLESAQGDDYSDPATVDAGSCVAYNPFGFAQSSPEALDWVSADVTRKDVIKQEVIGGSLAGDTGAFFELPGGAIGIATGFEYRTESSSTITDELTKSGATTNSATPDEFGEYDVTEMFIEVSLPLIAGAFLAEELTIDGAYRYSDYSHAGSVDAWKVGMVYAPIDELRFRGTYGSAVRAPNISEAFSPQSPGFARVSDPCDADNIFDDPDRVANCAALGIPVGFQANDNVSIDTMSGGNDALTPEESTSLTVGTVWTPSYLEGFSVTLDFYDIEIEDAIIEVDSQDIADNCVDATGGPDAVYCAAIDRDPTTKDIDLVRSGFLNASAYNTSGIDVEMRYNFALDSFGAPGELHLSLFVNKLLELEQFEFQDRPDEINVEVGETGDPEWQARMSATYSIDDLSVTWQSRYIDRVVTYDVSPGGGSPEDLEQGYIPSVTTHDLSFNYIVSENVKVNAGLRNIFDKLPKGWTNDAMYDLVGRRAYAGVTVNF</sequence>
<keyword evidence="5 9" id="KW-0798">TonB box</keyword>
<evidence type="ECO:0000259" key="12">
    <source>
        <dbReference type="Pfam" id="PF07715"/>
    </source>
</evidence>
<keyword evidence="2 8" id="KW-0813">Transport</keyword>
<reference evidence="13 14" key="1">
    <citation type="submission" date="2014-08" db="EMBL/GenBank/DDBJ databases">
        <title>Genomic and Phenotypic Diversity of Colwellia psychrerythraea strains from Disparate Marine Basins.</title>
        <authorList>
            <person name="Techtmann S.M."/>
            <person name="Stelling S.C."/>
            <person name="Utturkar S.M."/>
            <person name="Alshibli N."/>
            <person name="Harris A."/>
            <person name="Brown S.D."/>
            <person name="Hazen T.C."/>
        </authorList>
    </citation>
    <scope>NUCLEOTIDE SEQUENCE [LARGE SCALE GENOMIC DNA]</scope>
    <source>
        <strain evidence="13 14">ND2E</strain>
    </source>
</reference>
<feature type="domain" description="TonB-dependent receptor-like beta-barrel" evidence="11">
    <location>
        <begin position="488"/>
        <end position="940"/>
    </location>
</feature>
<dbReference type="PATRIC" id="fig|28229.4.peg.1649"/>
<evidence type="ECO:0000256" key="9">
    <source>
        <dbReference type="RuleBase" id="RU003357"/>
    </source>
</evidence>
<dbReference type="InterPro" id="IPR000531">
    <property type="entry name" value="Beta-barrel_TonB"/>
</dbReference>
<comment type="caution">
    <text evidence="13">The sequence shown here is derived from an EMBL/GenBank/DDBJ whole genome shotgun (WGS) entry which is preliminary data.</text>
</comment>
<protein>
    <submittedName>
        <fullName evidence="13">TonB-dependent receptor</fullName>
    </submittedName>
</protein>
<feature type="domain" description="TonB-dependent receptor plug" evidence="12">
    <location>
        <begin position="58"/>
        <end position="171"/>
    </location>
</feature>
<feature type="chain" id="PRO_5001957337" evidence="10">
    <location>
        <begin position="32"/>
        <end position="969"/>
    </location>
</feature>
<dbReference type="Pfam" id="PF00593">
    <property type="entry name" value="TonB_dep_Rec_b-barrel"/>
    <property type="match status" value="1"/>
</dbReference>
<evidence type="ECO:0000256" key="2">
    <source>
        <dbReference type="ARBA" id="ARBA00022448"/>
    </source>
</evidence>
<comment type="similarity">
    <text evidence="8 9">Belongs to the TonB-dependent receptor family.</text>
</comment>
<evidence type="ECO:0000256" key="4">
    <source>
        <dbReference type="ARBA" id="ARBA00022692"/>
    </source>
</evidence>
<evidence type="ECO:0000256" key="7">
    <source>
        <dbReference type="ARBA" id="ARBA00023237"/>
    </source>
</evidence>
<name>A0A099KTJ8_COLPS</name>
<gene>
    <name evidence="13" type="ORF">ND2E_2618</name>
</gene>
<evidence type="ECO:0000256" key="10">
    <source>
        <dbReference type="SAM" id="SignalP"/>
    </source>
</evidence>
<feature type="signal peptide" evidence="10">
    <location>
        <begin position="1"/>
        <end position="31"/>
    </location>
</feature>
<evidence type="ECO:0000256" key="8">
    <source>
        <dbReference type="PROSITE-ProRule" id="PRU01360"/>
    </source>
</evidence>